<protein>
    <submittedName>
        <fullName evidence="1">DUF1326 domain-containing protein</fullName>
    </submittedName>
</protein>
<sequence length="204" mass="21676">MAWNLSGTYLESCNCDVVCPCTTSGLTAPADRERCQVTFAFHIERGEVDGVDVSDRNVVVFADTPRLMADGGWQVALYVDGSADDRQADALGKVFSGQAGGPMAALAPLVAEVLGVERVPIGYHDDGRRHSVRVSDVIDIEIEDQVAPQFGEGGPVMRLTGMFHPASSTLTIARSTRAIGRGVHGRSWDFTGGNGHAAPFSWAA</sequence>
<organism evidence="1 2">
    <name type="scientific">Streptomyces glomeratus</name>
    <dbReference type="NCBI Taxonomy" id="284452"/>
    <lineage>
        <taxon>Bacteria</taxon>
        <taxon>Bacillati</taxon>
        <taxon>Actinomycetota</taxon>
        <taxon>Actinomycetes</taxon>
        <taxon>Kitasatosporales</taxon>
        <taxon>Streptomycetaceae</taxon>
        <taxon>Streptomyces</taxon>
    </lineage>
</organism>
<dbReference type="InterPro" id="IPR009758">
    <property type="entry name" value="DUF1326"/>
</dbReference>
<dbReference type="EMBL" id="BAAAUF010000029">
    <property type="protein sequence ID" value="GAA3049236.1"/>
    <property type="molecule type" value="Genomic_DNA"/>
</dbReference>
<evidence type="ECO:0000313" key="2">
    <source>
        <dbReference type="Proteomes" id="UP001501532"/>
    </source>
</evidence>
<gene>
    <name evidence="1" type="ORF">GCM10010448_35280</name>
</gene>
<proteinExistence type="predicted"/>
<keyword evidence="2" id="KW-1185">Reference proteome</keyword>
<accession>A0ABP6LKM5</accession>
<dbReference type="Pfam" id="PF07040">
    <property type="entry name" value="DUF1326"/>
    <property type="match status" value="1"/>
</dbReference>
<evidence type="ECO:0000313" key="1">
    <source>
        <dbReference type="EMBL" id="GAA3049236.1"/>
    </source>
</evidence>
<comment type="caution">
    <text evidence="1">The sequence shown here is derived from an EMBL/GenBank/DDBJ whole genome shotgun (WGS) entry which is preliminary data.</text>
</comment>
<dbReference type="RefSeq" id="WP_234518229.1">
    <property type="nucleotide sequence ID" value="NZ_BAAAUF010000029.1"/>
</dbReference>
<dbReference type="Proteomes" id="UP001501532">
    <property type="component" value="Unassembled WGS sequence"/>
</dbReference>
<name>A0ABP6LKM5_9ACTN</name>
<reference evidence="2" key="1">
    <citation type="journal article" date="2019" name="Int. J. Syst. Evol. Microbiol.">
        <title>The Global Catalogue of Microorganisms (GCM) 10K type strain sequencing project: providing services to taxonomists for standard genome sequencing and annotation.</title>
        <authorList>
            <consortium name="The Broad Institute Genomics Platform"/>
            <consortium name="The Broad Institute Genome Sequencing Center for Infectious Disease"/>
            <person name="Wu L."/>
            <person name="Ma J."/>
        </authorList>
    </citation>
    <scope>NUCLEOTIDE SEQUENCE [LARGE SCALE GENOMIC DNA]</scope>
    <source>
        <strain evidence="2">JCM 9091</strain>
    </source>
</reference>